<comment type="similarity">
    <text evidence="1">In the C-terminal section; belongs to the class-I pyridoxal-phosphate-dependent aminotransferase family.</text>
</comment>
<evidence type="ECO:0000256" key="4">
    <source>
        <dbReference type="ARBA" id="ARBA00023125"/>
    </source>
</evidence>
<dbReference type="InterPro" id="IPR000524">
    <property type="entry name" value="Tscrpt_reg_HTH_GntR"/>
</dbReference>
<feature type="domain" description="HTH gntR-type" evidence="6">
    <location>
        <begin position="15"/>
        <end position="83"/>
    </location>
</feature>
<accession>A0A917MLM0</accession>
<dbReference type="EMBL" id="BMJY01000004">
    <property type="protein sequence ID" value="GGH41754.1"/>
    <property type="molecule type" value="Genomic_DNA"/>
</dbReference>
<dbReference type="InterPro" id="IPR004839">
    <property type="entry name" value="Aminotransferase_I/II_large"/>
</dbReference>
<keyword evidence="4" id="KW-0238">DNA-binding</keyword>
<keyword evidence="5" id="KW-0804">Transcription</keyword>
<dbReference type="GO" id="GO:0030170">
    <property type="term" value="F:pyridoxal phosphate binding"/>
    <property type="evidence" value="ECO:0007669"/>
    <property type="project" value="InterPro"/>
</dbReference>
<sequence>MTDSSSVELVDRLTARTATGLAAEISELIRSGDLLHGARLPTIRSVADAVGVSVGTVAEAWATLRQEGLVETRRRGGTRIVGAERRSAFPGWAGVDLLLCSPDTRLQPPLEPALLHALRQPGVNAWGREHMVGALQEQVAPLWPFAAEAWTSAGGGTEGLWLATRAVIRPGRPIAIDEPAPPGFLATLAELGVEVIGIPVDDEGALPGALESALAAGAAAFLHQPGGPFSPRAVLSEARAQALADVLEGSDAAIVEDDSLGLLSTAPVRTVGARLPHRTVRVLSFCKSFGLDLRTSVIGGARHLVDRAISARSGGVGSNSRILQHALAAMLRDEAALRTVEAAKERYALRRTLAVSALRDAGLTVRSGPGSLVAWVEVPDERATALALATRGIIVDVGATAFVSPQPVGLLRLSTAQLPEDPGLLDELAQLIARAVDGDLRVRFD</sequence>
<dbReference type="Pfam" id="PF00392">
    <property type="entry name" value="GntR"/>
    <property type="match status" value="1"/>
</dbReference>
<dbReference type="PROSITE" id="PS50949">
    <property type="entry name" value="HTH_GNTR"/>
    <property type="match status" value="1"/>
</dbReference>
<dbReference type="InterPro" id="IPR015424">
    <property type="entry name" value="PyrdxlP-dep_Trfase"/>
</dbReference>
<protein>
    <submittedName>
        <fullName evidence="7">GntR family transcriptional regulator</fullName>
    </submittedName>
</protein>
<dbReference type="SMART" id="SM00345">
    <property type="entry name" value="HTH_GNTR"/>
    <property type="match status" value="1"/>
</dbReference>
<evidence type="ECO:0000259" key="6">
    <source>
        <dbReference type="PROSITE" id="PS50949"/>
    </source>
</evidence>
<keyword evidence="8" id="KW-1185">Reference proteome</keyword>
<dbReference type="InterPro" id="IPR036390">
    <property type="entry name" value="WH_DNA-bd_sf"/>
</dbReference>
<dbReference type="AlphaFoldDB" id="A0A917MLM0"/>
<keyword evidence="3" id="KW-0805">Transcription regulation</keyword>
<gene>
    <name evidence="7" type="ORF">GCM10010921_14520</name>
</gene>
<dbReference type="SUPFAM" id="SSF46785">
    <property type="entry name" value="Winged helix' DNA-binding domain"/>
    <property type="match status" value="1"/>
</dbReference>
<dbReference type="Gene3D" id="3.40.640.10">
    <property type="entry name" value="Type I PLP-dependent aspartate aminotransferase-like (Major domain)"/>
    <property type="match status" value="1"/>
</dbReference>
<keyword evidence="2" id="KW-0663">Pyridoxal phosphate</keyword>
<reference evidence="7" key="1">
    <citation type="journal article" date="2014" name="Int. J. Syst. Evol. Microbiol.">
        <title>Complete genome sequence of Corynebacterium casei LMG S-19264T (=DSM 44701T), isolated from a smear-ripened cheese.</title>
        <authorList>
            <consortium name="US DOE Joint Genome Institute (JGI-PGF)"/>
            <person name="Walter F."/>
            <person name="Albersmeier A."/>
            <person name="Kalinowski J."/>
            <person name="Ruckert C."/>
        </authorList>
    </citation>
    <scope>NUCLEOTIDE SEQUENCE</scope>
    <source>
        <strain evidence="7">CGMCC 1.15794</strain>
    </source>
</reference>
<dbReference type="Gene3D" id="1.10.10.10">
    <property type="entry name" value="Winged helix-like DNA-binding domain superfamily/Winged helix DNA-binding domain"/>
    <property type="match status" value="1"/>
</dbReference>
<name>A0A917MLM0_9MICO</name>
<dbReference type="PANTHER" id="PTHR46577">
    <property type="entry name" value="HTH-TYPE TRANSCRIPTIONAL REGULATORY PROTEIN GABR"/>
    <property type="match status" value="1"/>
</dbReference>
<evidence type="ECO:0000313" key="8">
    <source>
        <dbReference type="Proteomes" id="UP000657592"/>
    </source>
</evidence>
<dbReference type="GO" id="GO:0003677">
    <property type="term" value="F:DNA binding"/>
    <property type="evidence" value="ECO:0007669"/>
    <property type="project" value="UniProtKB-KW"/>
</dbReference>
<dbReference type="GO" id="GO:0003700">
    <property type="term" value="F:DNA-binding transcription factor activity"/>
    <property type="evidence" value="ECO:0007669"/>
    <property type="project" value="InterPro"/>
</dbReference>
<organism evidence="7 8">
    <name type="scientific">Microbacterium album</name>
    <dbReference type="NCBI Taxonomy" id="2053191"/>
    <lineage>
        <taxon>Bacteria</taxon>
        <taxon>Bacillati</taxon>
        <taxon>Actinomycetota</taxon>
        <taxon>Actinomycetes</taxon>
        <taxon>Micrococcales</taxon>
        <taxon>Microbacteriaceae</taxon>
        <taxon>Microbacterium</taxon>
    </lineage>
</organism>
<evidence type="ECO:0000256" key="5">
    <source>
        <dbReference type="ARBA" id="ARBA00023163"/>
    </source>
</evidence>
<evidence type="ECO:0000256" key="2">
    <source>
        <dbReference type="ARBA" id="ARBA00022898"/>
    </source>
</evidence>
<dbReference type="CDD" id="cd00609">
    <property type="entry name" value="AAT_like"/>
    <property type="match status" value="1"/>
</dbReference>
<reference evidence="7" key="2">
    <citation type="submission" date="2020-09" db="EMBL/GenBank/DDBJ databases">
        <authorList>
            <person name="Sun Q."/>
            <person name="Zhou Y."/>
        </authorList>
    </citation>
    <scope>NUCLEOTIDE SEQUENCE</scope>
    <source>
        <strain evidence="7">CGMCC 1.15794</strain>
    </source>
</reference>
<comment type="caution">
    <text evidence="7">The sequence shown here is derived from an EMBL/GenBank/DDBJ whole genome shotgun (WGS) entry which is preliminary data.</text>
</comment>
<proteinExistence type="inferred from homology"/>
<dbReference type="CDD" id="cd07377">
    <property type="entry name" value="WHTH_GntR"/>
    <property type="match status" value="1"/>
</dbReference>
<dbReference type="InterPro" id="IPR036388">
    <property type="entry name" value="WH-like_DNA-bd_sf"/>
</dbReference>
<dbReference type="RefSeq" id="WP_188755593.1">
    <property type="nucleotide sequence ID" value="NZ_BMJY01000004.1"/>
</dbReference>
<dbReference type="Proteomes" id="UP000657592">
    <property type="component" value="Unassembled WGS sequence"/>
</dbReference>
<dbReference type="SUPFAM" id="SSF53383">
    <property type="entry name" value="PLP-dependent transferases"/>
    <property type="match status" value="1"/>
</dbReference>
<dbReference type="PANTHER" id="PTHR46577:SF1">
    <property type="entry name" value="HTH-TYPE TRANSCRIPTIONAL REGULATORY PROTEIN GABR"/>
    <property type="match status" value="1"/>
</dbReference>
<evidence type="ECO:0000256" key="3">
    <source>
        <dbReference type="ARBA" id="ARBA00023015"/>
    </source>
</evidence>
<dbReference type="InterPro" id="IPR015421">
    <property type="entry name" value="PyrdxlP-dep_Trfase_major"/>
</dbReference>
<evidence type="ECO:0000256" key="1">
    <source>
        <dbReference type="ARBA" id="ARBA00005384"/>
    </source>
</evidence>
<dbReference type="InterPro" id="IPR051446">
    <property type="entry name" value="HTH_trans_reg/aminotransferase"/>
</dbReference>
<dbReference type="Pfam" id="PF00155">
    <property type="entry name" value="Aminotran_1_2"/>
    <property type="match status" value="1"/>
</dbReference>
<evidence type="ECO:0000313" key="7">
    <source>
        <dbReference type="EMBL" id="GGH41754.1"/>
    </source>
</evidence>